<dbReference type="SUPFAM" id="SSF52304">
    <property type="entry name" value="Type II 3-dehydroquinate dehydratase"/>
    <property type="match status" value="1"/>
</dbReference>
<evidence type="ECO:0000256" key="8">
    <source>
        <dbReference type="HAMAP-Rule" id="MF_00169"/>
    </source>
</evidence>
<evidence type="ECO:0000256" key="2">
    <source>
        <dbReference type="ARBA" id="ARBA00004902"/>
    </source>
</evidence>
<dbReference type="Pfam" id="PF01220">
    <property type="entry name" value="DHquinase_II"/>
    <property type="match status" value="1"/>
</dbReference>
<evidence type="ECO:0000256" key="11">
    <source>
        <dbReference type="PIRSR" id="PIRSR001399-3"/>
    </source>
</evidence>
<keyword evidence="6 8" id="KW-0057">Aromatic amino acid biosynthesis</keyword>
<dbReference type="Gene3D" id="3.40.50.9100">
    <property type="entry name" value="Dehydroquinase, class II"/>
    <property type="match status" value="1"/>
</dbReference>
<comment type="similarity">
    <text evidence="3 8">Belongs to the type-II 3-dehydroquinase family.</text>
</comment>
<feature type="binding site" evidence="8 10">
    <location>
        <position position="77"/>
    </location>
    <ligand>
        <name>substrate</name>
    </ligand>
</feature>
<sequence>MSEPQTVVVLNGPNLNLLGEREPEVYGSDTLAEIEALCRKAAGLAGLEIDFRQSNHEGALIDAIHEARKTAVGIVINAGAYTHTSIALRDALAAVSLPVFEVHLTNVHAREEFRHHSYLSAVSDGVIMGCGPSGYAYAIARISELIDDRH</sequence>
<dbReference type="AlphaFoldDB" id="A0A1H0V5X2"/>
<evidence type="ECO:0000256" key="1">
    <source>
        <dbReference type="ARBA" id="ARBA00001864"/>
    </source>
</evidence>
<dbReference type="GO" id="GO:0009423">
    <property type="term" value="P:chorismate biosynthetic process"/>
    <property type="evidence" value="ECO:0007669"/>
    <property type="project" value="UniProtKB-UniRule"/>
</dbReference>
<feature type="binding site" evidence="8 10">
    <location>
        <position position="90"/>
    </location>
    <ligand>
        <name>substrate</name>
    </ligand>
</feature>
<dbReference type="HAMAP" id="MF_00169">
    <property type="entry name" value="AroQ"/>
    <property type="match status" value="1"/>
</dbReference>
<dbReference type="RefSeq" id="WP_091788830.1">
    <property type="nucleotide sequence ID" value="NZ_LT629711.1"/>
</dbReference>
<evidence type="ECO:0000313" key="12">
    <source>
        <dbReference type="EMBL" id="SDP73733.1"/>
    </source>
</evidence>
<dbReference type="PANTHER" id="PTHR21272">
    <property type="entry name" value="CATABOLIC 3-DEHYDROQUINASE"/>
    <property type="match status" value="1"/>
</dbReference>
<gene>
    <name evidence="8" type="primary">aroQ</name>
    <name evidence="12" type="ORF">SAMN04489867_3683</name>
</gene>
<organism evidence="12 13">
    <name type="scientific">Pedococcus dokdonensis</name>
    <dbReference type="NCBI Taxonomy" id="443156"/>
    <lineage>
        <taxon>Bacteria</taxon>
        <taxon>Bacillati</taxon>
        <taxon>Actinomycetota</taxon>
        <taxon>Actinomycetes</taxon>
        <taxon>Micrococcales</taxon>
        <taxon>Intrasporangiaceae</taxon>
        <taxon>Pedococcus</taxon>
    </lineage>
</organism>
<feature type="binding site" evidence="8 10">
    <location>
        <begin position="104"/>
        <end position="105"/>
    </location>
    <ligand>
        <name>substrate</name>
    </ligand>
</feature>
<protein>
    <recommendedName>
        <fullName evidence="5 8">3-dehydroquinate dehydratase</fullName>
        <shortName evidence="8">3-dehydroquinase</shortName>
        <ecNumber evidence="5 8">4.2.1.10</ecNumber>
    </recommendedName>
    <alternativeName>
        <fullName evidence="8">Type II DHQase</fullName>
    </alternativeName>
</protein>
<dbReference type="GO" id="GO:0009073">
    <property type="term" value="P:aromatic amino acid family biosynthetic process"/>
    <property type="evidence" value="ECO:0007669"/>
    <property type="project" value="UniProtKB-KW"/>
</dbReference>
<evidence type="ECO:0000256" key="4">
    <source>
        <dbReference type="ARBA" id="ARBA00011193"/>
    </source>
</evidence>
<comment type="pathway">
    <text evidence="2 8">Metabolic intermediate biosynthesis; chorismate biosynthesis; chorismate from D-erythrose 4-phosphate and phosphoenolpyruvate: step 3/7.</text>
</comment>
<dbReference type="GO" id="GO:0003855">
    <property type="term" value="F:3-dehydroquinate dehydratase activity"/>
    <property type="evidence" value="ECO:0007669"/>
    <property type="project" value="UniProtKB-UniRule"/>
</dbReference>
<evidence type="ECO:0000256" key="5">
    <source>
        <dbReference type="ARBA" id="ARBA00012060"/>
    </source>
</evidence>
<keyword evidence="7 8" id="KW-0456">Lyase</keyword>
<dbReference type="InterPro" id="IPR036441">
    <property type="entry name" value="DHquinase_II_sf"/>
</dbReference>
<evidence type="ECO:0000256" key="9">
    <source>
        <dbReference type="PIRSR" id="PIRSR001399-1"/>
    </source>
</evidence>
<comment type="subunit">
    <text evidence="4 8">Homododecamer.</text>
</comment>
<evidence type="ECO:0000313" key="13">
    <source>
        <dbReference type="Proteomes" id="UP000199077"/>
    </source>
</evidence>
<dbReference type="EC" id="4.2.1.10" evidence="5 8"/>
<evidence type="ECO:0000256" key="3">
    <source>
        <dbReference type="ARBA" id="ARBA00011037"/>
    </source>
</evidence>
<dbReference type="NCBIfam" id="TIGR01088">
    <property type="entry name" value="aroQ"/>
    <property type="match status" value="1"/>
</dbReference>
<name>A0A1H0V5X2_9MICO</name>
<dbReference type="NCBIfam" id="NF003805">
    <property type="entry name" value="PRK05395.1-2"/>
    <property type="match status" value="1"/>
</dbReference>
<dbReference type="GO" id="GO:0008652">
    <property type="term" value="P:amino acid biosynthetic process"/>
    <property type="evidence" value="ECO:0007669"/>
    <property type="project" value="UniProtKB-KW"/>
</dbReference>
<dbReference type="GO" id="GO:0019631">
    <property type="term" value="P:quinate catabolic process"/>
    <property type="evidence" value="ECO:0007669"/>
    <property type="project" value="TreeGrafter"/>
</dbReference>
<dbReference type="OrthoDB" id="9790793at2"/>
<dbReference type="InterPro" id="IPR018509">
    <property type="entry name" value="DHquinase_II_CS"/>
</dbReference>
<reference evidence="13" key="1">
    <citation type="submission" date="2016-10" db="EMBL/GenBank/DDBJ databases">
        <authorList>
            <person name="Varghese N."/>
            <person name="Submissions S."/>
        </authorList>
    </citation>
    <scope>NUCLEOTIDE SEQUENCE [LARGE SCALE GENOMIC DNA]</scope>
    <source>
        <strain evidence="13">DSM 22329</strain>
    </source>
</reference>
<dbReference type="STRING" id="443156.SAMN04489867_3683"/>
<dbReference type="UniPathway" id="UPA00053">
    <property type="reaction ID" value="UER00086"/>
</dbReference>
<keyword evidence="8" id="KW-0028">Amino-acid biosynthesis</keyword>
<feature type="active site" description="Proton donor" evidence="8 9">
    <location>
        <position position="103"/>
    </location>
</feature>
<dbReference type="Proteomes" id="UP000199077">
    <property type="component" value="Chromosome I"/>
</dbReference>
<evidence type="ECO:0000256" key="7">
    <source>
        <dbReference type="ARBA" id="ARBA00023239"/>
    </source>
</evidence>
<feature type="binding site" evidence="8 10">
    <location>
        <position position="83"/>
    </location>
    <ligand>
        <name>substrate</name>
    </ligand>
</feature>
<accession>A0A1H0V5X2</accession>
<dbReference type="PIRSF" id="PIRSF001399">
    <property type="entry name" value="DHquinase_II"/>
    <property type="match status" value="1"/>
</dbReference>
<dbReference type="CDD" id="cd00466">
    <property type="entry name" value="DHQase_II"/>
    <property type="match status" value="1"/>
</dbReference>
<dbReference type="PROSITE" id="PS01029">
    <property type="entry name" value="DEHYDROQUINASE_II"/>
    <property type="match status" value="1"/>
</dbReference>
<dbReference type="NCBIfam" id="NF003806">
    <property type="entry name" value="PRK05395.1-3"/>
    <property type="match status" value="1"/>
</dbReference>
<comment type="catalytic activity">
    <reaction evidence="1 8">
        <text>3-dehydroquinate = 3-dehydroshikimate + H2O</text>
        <dbReference type="Rhea" id="RHEA:21096"/>
        <dbReference type="ChEBI" id="CHEBI:15377"/>
        <dbReference type="ChEBI" id="CHEBI:16630"/>
        <dbReference type="ChEBI" id="CHEBI:32364"/>
        <dbReference type="EC" id="4.2.1.10"/>
    </reaction>
</comment>
<keyword evidence="13" id="KW-1185">Reference proteome</keyword>
<comment type="function">
    <text evidence="8">Catalyzes a trans-dehydration via an enolate intermediate.</text>
</comment>
<dbReference type="InterPro" id="IPR001874">
    <property type="entry name" value="DHquinase_II"/>
</dbReference>
<proteinExistence type="inferred from homology"/>
<feature type="binding site" evidence="8 10">
    <location>
        <position position="114"/>
    </location>
    <ligand>
        <name>substrate</name>
    </ligand>
</feature>
<evidence type="ECO:0000256" key="10">
    <source>
        <dbReference type="PIRSR" id="PIRSR001399-2"/>
    </source>
</evidence>
<dbReference type="EMBL" id="LT629711">
    <property type="protein sequence ID" value="SDP73733.1"/>
    <property type="molecule type" value="Genomic_DNA"/>
</dbReference>
<dbReference type="NCBIfam" id="NF003807">
    <property type="entry name" value="PRK05395.1-4"/>
    <property type="match status" value="1"/>
</dbReference>
<feature type="site" description="Transition state stabilizer" evidence="8 11">
    <location>
        <position position="21"/>
    </location>
</feature>
<feature type="active site" description="Proton acceptor" evidence="8 9">
    <location>
        <position position="26"/>
    </location>
</feature>
<dbReference type="PANTHER" id="PTHR21272:SF3">
    <property type="entry name" value="CATABOLIC 3-DEHYDROQUINASE"/>
    <property type="match status" value="1"/>
</dbReference>
<evidence type="ECO:0000256" key="6">
    <source>
        <dbReference type="ARBA" id="ARBA00023141"/>
    </source>
</evidence>